<proteinExistence type="predicted"/>
<dbReference type="EMBL" id="VGJX01000671">
    <property type="protein sequence ID" value="MBM3275671.1"/>
    <property type="molecule type" value="Genomic_DNA"/>
</dbReference>
<evidence type="ECO:0000313" key="3">
    <source>
        <dbReference type="Proteomes" id="UP000703893"/>
    </source>
</evidence>
<name>A0A937X8Q6_9BACT</name>
<feature type="compositionally biased region" description="Polar residues" evidence="1">
    <location>
        <begin position="46"/>
        <end position="60"/>
    </location>
</feature>
<accession>A0A937X8Q6</accession>
<dbReference type="Proteomes" id="UP000703893">
    <property type="component" value="Unassembled WGS sequence"/>
</dbReference>
<sequence length="60" mass="6314">MIESVDEAVTLADSRAPLVPSTCTVGAADQEGRKLRPESVMVEPTAESNLSPAWQATSGR</sequence>
<evidence type="ECO:0000313" key="2">
    <source>
        <dbReference type="EMBL" id="MBM3275671.1"/>
    </source>
</evidence>
<protein>
    <submittedName>
        <fullName evidence="2">Uncharacterized protein</fullName>
    </submittedName>
</protein>
<organism evidence="2 3">
    <name type="scientific">Candidatus Tanganyikabacteria bacterium</name>
    <dbReference type="NCBI Taxonomy" id="2961651"/>
    <lineage>
        <taxon>Bacteria</taxon>
        <taxon>Bacillati</taxon>
        <taxon>Candidatus Sericytochromatia</taxon>
        <taxon>Candidatus Tanganyikabacteria</taxon>
    </lineage>
</organism>
<feature type="non-terminal residue" evidence="2">
    <location>
        <position position="60"/>
    </location>
</feature>
<gene>
    <name evidence="2" type="ORF">FJZ00_10995</name>
</gene>
<feature type="region of interest" description="Disordered" evidence="1">
    <location>
        <begin position="30"/>
        <end position="60"/>
    </location>
</feature>
<comment type="caution">
    <text evidence="2">The sequence shown here is derived from an EMBL/GenBank/DDBJ whole genome shotgun (WGS) entry which is preliminary data.</text>
</comment>
<evidence type="ECO:0000256" key="1">
    <source>
        <dbReference type="SAM" id="MobiDB-lite"/>
    </source>
</evidence>
<dbReference type="AlphaFoldDB" id="A0A937X8Q6"/>
<reference evidence="2 3" key="1">
    <citation type="submission" date="2019-03" db="EMBL/GenBank/DDBJ databases">
        <title>Lake Tanganyika Metagenome-Assembled Genomes (MAGs).</title>
        <authorList>
            <person name="Tran P."/>
        </authorList>
    </citation>
    <scope>NUCLEOTIDE SEQUENCE [LARGE SCALE GENOMIC DNA]</scope>
    <source>
        <strain evidence="2">K_DeepCast_65m_m2_236</strain>
    </source>
</reference>